<protein>
    <recommendedName>
        <fullName evidence="1">DUF2007 domain-containing protein</fullName>
    </recommendedName>
</protein>
<dbReference type="HOGENOM" id="CLU_171578_0_1_5"/>
<reference evidence="2 3" key="1">
    <citation type="journal article" date="2011" name="Stand. Genomic Sci.">
        <title>Complete genome sequence of Parvibaculum lavamentivorans type strain (DS-1(T)).</title>
        <authorList>
            <person name="Schleheck D."/>
            <person name="Weiss M."/>
            <person name="Pitluck S."/>
            <person name="Bruce D."/>
            <person name="Land M.L."/>
            <person name="Han S."/>
            <person name="Saunders E."/>
            <person name="Tapia R."/>
            <person name="Detter C."/>
            <person name="Brettin T."/>
            <person name="Han J."/>
            <person name="Woyke T."/>
            <person name="Goodwin L."/>
            <person name="Pennacchio L."/>
            <person name="Nolan M."/>
            <person name="Cook A.M."/>
            <person name="Kjelleberg S."/>
            <person name="Thomas T."/>
        </authorList>
    </citation>
    <scope>NUCLEOTIDE SEQUENCE [LARGE SCALE GENOMIC DNA]</scope>
    <source>
        <strain evidence="3">DS-1 / DSM 13023 / NCIMB 13966</strain>
    </source>
</reference>
<evidence type="ECO:0000259" key="1">
    <source>
        <dbReference type="Pfam" id="PF09413"/>
    </source>
</evidence>
<feature type="domain" description="DUF2007" evidence="1">
    <location>
        <begin position="1"/>
        <end position="65"/>
    </location>
</feature>
<accession>A7HR13</accession>
<evidence type="ECO:0000313" key="2">
    <source>
        <dbReference type="EMBL" id="ABS62346.1"/>
    </source>
</evidence>
<dbReference type="Proteomes" id="UP000006377">
    <property type="component" value="Chromosome"/>
</dbReference>
<dbReference type="AlphaFoldDB" id="A7HR13"/>
<dbReference type="InterPro" id="IPR018551">
    <property type="entry name" value="DUF2007"/>
</dbReference>
<dbReference type="InterPro" id="IPR011322">
    <property type="entry name" value="N-reg_PII-like_a/b"/>
</dbReference>
<dbReference type="EMBL" id="CP000774">
    <property type="protein sequence ID" value="ABS62346.1"/>
    <property type="molecule type" value="Genomic_DNA"/>
</dbReference>
<dbReference type="eggNOG" id="ENOG5032YJ8">
    <property type="taxonomic scope" value="Bacteria"/>
</dbReference>
<dbReference type="STRING" id="402881.Plav_0723"/>
<dbReference type="Gene3D" id="3.30.70.790">
    <property type="entry name" value="UreE, C-terminal domain"/>
    <property type="match status" value="1"/>
</dbReference>
<dbReference type="KEGG" id="pla:Plav_0723"/>
<dbReference type="SUPFAM" id="SSF54913">
    <property type="entry name" value="GlnB-like"/>
    <property type="match status" value="1"/>
</dbReference>
<sequence>MKELIRTNDPVLLSYLVHRLGEVGIEPFQMDMHMSLMEGSLGILPKRIMVVDEDYEDARKILDEVKRGEDG</sequence>
<proteinExistence type="predicted"/>
<dbReference type="OrthoDB" id="5297170at2"/>
<dbReference type="Pfam" id="PF09413">
    <property type="entry name" value="DUF2007"/>
    <property type="match status" value="1"/>
</dbReference>
<name>A7HR13_PARL1</name>
<gene>
    <name evidence="2" type="ordered locus">Plav_0723</name>
</gene>
<organism evidence="2 3">
    <name type="scientific">Parvibaculum lavamentivorans (strain DS-1 / DSM 13023 / NCIMB 13966)</name>
    <dbReference type="NCBI Taxonomy" id="402881"/>
    <lineage>
        <taxon>Bacteria</taxon>
        <taxon>Pseudomonadati</taxon>
        <taxon>Pseudomonadota</taxon>
        <taxon>Alphaproteobacteria</taxon>
        <taxon>Hyphomicrobiales</taxon>
        <taxon>Parvibaculaceae</taxon>
        <taxon>Parvibaculum</taxon>
    </lineage>
</organism>
<dbReference type="RefSeq" id="WP_011995637.1">
    <property type="nucleotide sequence ID" value="NC_009719.1"/>
</dbReference>
<keyword evidence="3" id="KW-1185">Reference proteome</keyword>
<evidence type="ECO:0000313" key="3">
    <source>
        <dbReference type="Proteomes" id="UP000006377"/>
    </source>
</evidence>